<organism evidence="1 2">
    <name type="scientific">Lactuca saligna</name>
    <name type="common">Willowleaf lettuce</name>
    <dbReference type="NCBI Taxonomy" id="75948"/>
    <lineage>
        <taxon>Eukaryota</taxon>
        <taxon>Viridiplantae</taxon>
        <taxon>Streptophyta</taxon>
        <taxon>Embryophyta</taxon>
        <taxon>Tracheophyta</taxon>
        <taxon>Spermatophyta</taxon>
        <taxon>Magnoliopsida</taxon>
        <taxon>eudicotyledons</taxon>
        <taxon>Gunneridae</taxon>
        <taxon>Pentapetalae</taxon>
        <taxon>asterids</taxon>
        <taxon>campanulids</taxon>
        <taxon>Asterales</taxon>
        <taxon>Asteraceae</taxon>
        <taxon>Cichorioideae</taxon>
        <taxon>Cichorieae</taxon>
        <taxon>Lactucinae</taxon>
        <taxon>Lactuca</taxon>
    </lineage>
</organism>
<evidence type="ECO:0000313" key="2">
    <source>
        <dbReference type="Proteomes" id="UP001177003"/>
    </source>
</evidence>
<dbReference type="AlphaFoldDB" id="A0AA35ZXB4"/>
<protein>
    <submittedName>
        <fullName evidence="1">Uncharacterized protein</fullName>
    </submittedName>
</protein>
<dbReference type="InterPro" id="IPR045272">
    <property type="entry name" value="ANXUR1/2-like"/>
</dbReference>
<dbReference type="PANTHER" id="PTHR34590">
    <property type="entry name" value="OS03G0124300 PROTEIN-RELATED"/>
    <property type="match status" value="1"/>
</dbReference>
<accession>A0AA35ZXB4</accession>
<name>A0AA35ZXB4_LACSI</name>
<dbReference type="PANTHER" id="PTHR34590:SF18">
    <property type="entry name" value="MALECTIN-LIKE DOMAIN-CONTAINING PROTEIN"/>
    <property type="match status" value="1"/>
</dbReference>
<dbReference type="Proteomes" id="UP001177003">
    <property type="component" value="Chromosome 9"/>
</dbReference>
<dbReference type="GO" id="GO:0004714">
    <property type="term" value="F:transmembrane receptor protein tyrosine kinase activity"/>
    <property type="evidence" value="ECO:0007669"/>
    <property type="project" value="InterPro"/>
</dbReference>
<gene>
    <name evidence="1" type="ORF">LSALG_LOCUS39238</name>
</gene>
<proteinExistence type="predicted"/>
<sequence>MVHLHFSQFSTNGFEFSNSKLDVFVFRFSLFYGFSIGNTTAVREFIFPIASNHKFTIEFKPSSGSPSMFVNGIEAFTTPSNLFRSSSTFPRISPAKRISDLEKLALDYAFNLIHRVNIGGQTI</sequence>
<dbReference type="EMBL" id="OX465085">
    <property type="protein sequence ID" value="CAI9300615.1"/>
    <property type="molecule type" value="Genomic_DNA"/>
</dbReference>
<evidence type="ECO:0000313" key="1">
    <source>
        <dbReference type="EMBL" id="CAI9300615.1"/>
    </source>
</evidence>
<reference evidence="1" key="1">
    <citation type="submission" date="2023-04" db="EMBL/GenBank/DDBJ databases">
        <authorList>
            <person name="Vijverberg K."/>
            <person name="Xiong W."/>
            <person name="Schranz E."/>
        </authorList>
    </citation>
    <scope>NUCLEOTIDE SEQUENCE</scope>
</reference>
<keyword evidence="2" id="KW-1185">Reference proteome</keyword>